<dbReference type="STRING" id="28122.SAMN02745108_00332"/>
<reference evidence="2 4" key="3">
    <citation type="submission" date="2017-02" db="EMBL/GenBank/DDBJ databases">
        <authorList>
            <person name="Peterson S.W."/>
        </authorList>
    </citation>
    <scope>NUCLEOTIDE SEQUENCE [LARGE SCALE GENOMIC DNA]</scope>
    <source>
        <strain evidence="2 4">ATCC 43854</strain>
    </source>
</reference>
<evidence type="ECO:0000313" key="4">
    <source>
        <dbReference type="Proteomes" id="UP000190449"/>
    </source>
</evidence>
<dbReference type="RefSeq" id="WP_073303996.1">
    <property type="nucleotide sequence ID" value="NZ_FUWU01000003.1"/>
</dbReference>
<evidence type="ECO:0000313" key="3">
    <source>
        <dbReference type="Proteomes" id="UP000184275"/>
    </source>
</evidence>
<name>A0A1M6U3U1_9BACT</name>
<dbReference type="Proteomes" id="UP000190449">
    <property type="component" value="Unassembled WGS sequence"/>
</dbReference>
<reference evidence="3" key="2">
    <citation type="submission" date="2016-11" db="EMBL/GenBank/DDBJ databases">
        <authorList>
            <person name="Varghese N."/>
            <person name="Submissions S."/>
        </authorList>
    </citation>
    <scope>NUCLEOTIDE SEQUENCE [LARGE SCALE GENOMIC DNA]</scope>
    <source>
        <strain evidence="3">UWOS</strain>
    </source>
</reference>
<dbReference type="EMBL" id="FRAW01000012">
    <property type="protein sequence ID" value="SHK63814.1"/>
    <property type="molecule type" value="Genomic_DNA"/>
</dbReference>
<reference evidence="1" key="1">
    <citation type="submission" date="2016-11" db="EMBL/GenBank/DDBJ databases">
        <authorList>
            <person name="Jaros S."/>
            <person name="Januszkiewicz K."/>
            <person name="Wedrychowicz H."/>
        </authorList>
    </citation>
    <scope>NUCLEOTIDE SEQUENCE [LARGE SCALE GENOMIC DNA]</scope>
    <source>
        <strain evidence="1">UWOS</strain>
    </source>
</reference>
<accession>A0A1M6U3U1</accession>
<accession>A0A1T4K6B0</accession>
<evidence type="ECO:0000313" key="2">
    <source>
        <dbReference type="EMBL" id="SJZ37956.1"/>
    </source>
</evidence>
<sequence length="175" mass="20021">MSNCPFCKSETKKVELSRLDLRICPHCLGTFFPSDKTMAFRREIYDKTRVLWLQKLEERRADWIEPTENTSCIDHGEKLVDGKLPDYGIAGKVATCCNMFQLPASTMATLLRRMVASPSDGLLLSKKPKHHFAFIVQLGKIVDKIFGTASPEEDPFESMQYEMKFKDIFETSSEN</sequence>
<keyword evidence="1" id="KW-0862">Zinc</keyword>
<dbReference type="GO" id="GO:0008270">
    <property type="term" value="F:zinc ion binding"/>
    <property type="evidence" value="ECO:0007669"/>
    <property type="project" value="UniProtKB-KW"/>
</dbReference>
<evidence type="ECO:0000313" key="1">
    <source>
        <dbReference type="EMBL" id="SHK63814.1"/>
    </source>
</evidence>
<protein>
    <submittedName>
        <fullName evidence="1">Transcription factor zinc-finger</fullName>
    </submittedName>
</protein>
<keyword evidence="1" id="KW-0479">Metal-binding</keyword>
<dbReference type="AlphaFoldDB" id="A0A1M6U3U1"/>
<dbReference type="Proteomes" id="UP000184275">
    <property type="component" value="Unassembled WGS sequence"/>
</dbReference>
<organism evidence="1 3">
    <name type="scientific">Fibrobacter intestinalis</name>
    <dbReference type="NCBI Taxonomy" id="28122"/>
    <lineage>
        <taxon>Bacteria</taxon>
        <taxon>Pseudomonadati</taxon>
        <taxon>Fibrobacterota</taxon>
        <taxon>Fibrobacteria</taxon>
        <taxon>Fibrobacterales</taxon>
        <taxon>Fibrobacteraceae</taxon>
        <taxon>Fibrobacter</taxon>
    </lineage>
</organism>
<gene>
    <name evidence="2" type="ORF">SAMN02745108_00332</name>
    <name evidence="1" type="ORF">SAMN05720469_11236</name>
</gene>
<keyword evidence="3" id="KW-1185">Reference proteome</keyword>
<dbReference type="EMBL" id="FUWU01000003">
    <property type="protein sequence ID" value="SJZ37956.1"/>
    <property type="molecule type" value="Genomic_DNA"/>
</dbReference>
<keyword evidence="1" id="KW-0863">Zinc-finger</keyword>
<proteinExistence type="predicted"/>